<dbReference type="RefSeq" id="WP_090927238.1">
    <property type="nucleotide sequence ID" value="NZ_FOTY01000015.1"/>
</dbReference>
<feature type="domain" description="Wadjet protein JetD C-terminal" evidence="1">
    <location>
        <begin position="191"/>
        <end position="268"/>
    </location>
</feature>
<proteinExistence type="predicted"/>
<protein>
    <recommendedName>
        <fullName evidence="1">Wadjet protein JetD C-terminal domain-containing protein</fullName>
    </recommendedName>
</protein>
<evidence type="ECO:0000313" key="2">
    <source>
        <dbReference type="EMBL" id="SFM10188.1"/>
    </source>
</evidence>
<sequence>MQEDCRKVLLTFSKTYVELSELEQLLSPVASTYEAFAGLVQELEDEGVLTMVKAQGRNGRTPSVAFKYRLHKPALAKGFHDELKRKRHLFHPALSLEAYFRLGPETWENDRPFLEKIDAYLRQYGLPGDEVPAPERSVALVGDEKWLSEGRGREVLERCGLWNKMGVLPVSDPLMFAVHPDCSTFTEHFHLIVENKTTYQALLEVLPNTCFSTLIYGSGNKITKSIEQLERQFPLPGSHHLYYFGDIDLEGVAIWHRLQKQRRVDPALSFYHACLAKDPLHKETTQRRRDEAVQAFLSHFDEENREWIDTCLHSDRYYPQEVLNTKELQEIWRQWSWTITTLRT</sequence>
<reference evidence="2 3" key="1">
    <citation type="submission" date="2016-10" db="EMBL/GenBank/DDBJ databases">
        <authorList>
            <person name="de Groot N.N."/>
        </authorList>
    </citation>
    <scope>NUCLEOTIDE SEQUENCE [LARGE SCALE GENOMIC DNA]</scope>
    <source>
        <strain evidence="2 3">CGMCC 1.6134</strain>
    </source>
</reference>
<name>A0A1I4N3Z0_9BACI</name>
<gene>
    <name evidence="2" type="ORF">SAMN04488054_11520</name>
</gene>
<dbReference type="InterPro" id="IPR024534">
    <property type="entry name" value="JetD_C"/>
</dbReference>
<dbReference type="EMBL" id="FOTY01000015">
    <property type="protein sequence ID" value="SFM10188.1"/>
    <property type="molecule type" value="Genomic_DNA"/>
</dbReference>
<evidence type="ECO:0000259" key="1">
    <source>
        <dbReference type="Pfam" id="PF09983"/>
    </source>
</evidence>
<dbReference type="OrthoDB" id="9809365at2"/>
<dbReference type="Proteomes" id="UP000199668">
    <property type="component" value="Unassembled WGS sequence"/>
</dbReference>
<evidence type="ECO:0000313" key="3">
    <source>
        <dbReference type="Proteomes" id="UP000199668"/>
    </source>
</evidence>
<dbReference type="AlphaFoldDB" id="A0A1I4N3Z0"/>
<dbReference type="STRING" id="266892.SAMN04488054_11520"/>
<accession>A0A1I4N3Z0</accession>
<keyword evidence="3" id="KW-1185">Reference proteome</keyword>
<dbReference type="Pfam" id="PF09983">
    <property type="entry name" value="JetD_C"/>
    <property type="match status" value="1"/>
</dbReference>
<organism evidence="2 3">
    <name type="scientific">Salibacterium qingdaonense</name>
    <dbReference type="NCBI Taxonomy" id="266892"/>
    <lineage>
        <taxon>Bacteria</taxon>
        <taxon>Bacillati</taxon>
        <taxon>Bacillota</taxon>
        <taxon>Bacilli</taxon>
        <taxon>Bacillales</taxon>
        <taxon>Bacillaceae</taxon>
    </lineage>
</organism>